<accession>A0A0A8YAC7</accession>
<name>A0A0A8YAC7_ARUDO</name>
<reference evidence="1" key="1">
    <citation type="submission" date="2014-09" db="EMBL/GenBank/DDBJ databases">
        <authorList>
            <person name="Magalhaes I.L.F."/>
            <person name="Oliveira U."/>
            <person name="Santos F.R."/>
            <person name="Vidigal T.H.D.A."/>
            <person name="Brescovit A.D."/>
            <person name="Santos A.J."/>
        </authorList>
    </citation>
    <scope>NUCLEOTIDE SEQUENCE</scope>
    <source>
        <tissue evidence="1">Shoot tissue taken approximately 20 cm above the soil surface</tissue>
    </source>
</reference>
<protein>
    <submittedName>
        <fullName evidence="1">Uncharacterized protein</fullName>
    </submittedName>
</protein>
<organism evidence="1">
    <name type="scientific">Arundo donax</name>
    <name type="common">Giant reed</name>
    <name type="synonym">Donax arundinaceus</name>
    <dbReference type="NCBI Taxonomy" id="35708"/>
    <lineage>
        <taxon>Eukaryota</taxon>
        <taxon>Viridiplantae</taxon>
        <taxon>Streptophyta</taxon>
        <taxon>Embryophyta</taxon>
        <taxon>Tracheophyta</taxon>
        <taxon>Spermatophyta</taxon>
        <taxon>Magnoliopsida</taxon>
        <taxon>Liliopsida</taxon>
        <taxon>Poales</taxon>
        <taxon>Poaceae</taxon>
        <taxon>PACMAD clade</taxon>
        <taxon>Arundinoideae</taxon>
        <taxon>Arundineae</taxon>
        <taxon>Arundo</taxon>
    </lineage>
</organism>
<evidence type="ECO:0000313" key="1">
    <source>
        <dbReference type="EMBL" id="JAD20342.1"/>
    </source>
</evidence>
<dbReference type="AlphaFoldDB" id="A0A0A8YAC7"/>
<reference evidence="1" key="2">
    <citation type="journal article" date="2015" name="Data Brief">
        <title>Shoot transcriptome of the giant reed, Arundo donax.</title>
        <authorList>
            <person name="Barrero R.A."/>
            <person name="Guerrero F.D."/>
            <person name="Moolhuijzen P."/>
            <person name="Goolsby J.A."/>
            <person name="Tidwell J."/>
            <person name="Bellgard S.E."/>
            <person name="Bellgard M.I."/>
        </authorList>
    </citation>
    <scope>NUCLEOTIDE SEQUENCE</scope>
    <source>
        <tissue evidence="1">Shoot tissue taken approximately 20 cm above the soil surface</tissue>
    </source>
</reference>
<dbReference type="EMBL" id="GBRH01277553">
    <property type="protein sequence ID" value="JAD20342.1"/>
    <property type="molecule type" value="Transcribed_RNA"/>
</dbReference>
<proteinExistence type="predicted"/>
<sequence length="30" mass="3173">MVSVLLVRAQGFTDIAVTTRWANSLGGLPV</sequence>